<dbReference type="AlphaFoldDB" id="A0A7R6SYZ7"/>
<evidence type="ECO:0000256" key="14">
    <source>
        <dbReference type="SAM" id="Phobius"/>
    </source>
</evidence>
<keyword evidence="5 14" id="KW-0812">Transmembrane</keyword>
<dbReference type="Pfam" id="PF00474">
    <property type="entry name" value="SSF"/>
    <property type="match status" value="1"/>
</dbReference>
<feature type="transmembrane region" description="Helical" evidence="14">
    <location>
        <begin position="6"/>
        <end position="22"/>
    </location>
</feature>
<dbReference type="GO" id="GO:0015293">
    <property type="term" value="F:symporter activity"/>
    <property type="evidence" value="ECO:0007669"/>
    <property type="project" value="UniProtKB-KW"/>
</dbReference>
<evidence type="ECO:0000256" key="3">
    <source>
        <dbReference type="ARBA" id="ARBA00022448"/>
    </source>
</evidence>
<accession>A0A7R6SYZ7</accession>
<dbReference type="InterPro" id="IPR050277">
    <property type="entry name" value="Sodium:Solute_Symporter"/>
</dbReference>
<dbReference type="InterPro" id="IPR001734">
    <property type="entry name" value="Na/solute_symporter"/>
</dbReference>
<evidence type="ECO:0000256" key="6">
    <source>
        <dbReference type="ARBA" id="ARBA00022847"/>
    </source>
</evidence>
<dbReference type="Proteomes" id="UP000595564">
    <property type="component" value="Chromosome"/>
</dbReference>
<protein>
    <recommendedName>
        <fullName evidence="17">Na+/solute symporter</fullName>
    </recommendedName>
</protein>
<keyword evidence="7 14" id="KW-1133">Transmembrane helix</keyword>
<evidence type="ECO:0000256" key="12">
    <source>
        <dbReference type="ARBA" id="ARBA00033708"/>
    </source>
</evidence>
<gene>
    <name evidence="15" type="ORF">TTHT_1734</name>
</gene>
<reference evidence="15 16" key="1">
    <citation type="journal article" date="2012" name="Extremophiles">
        <title>Thermotomaculum hydrothermale gen. nov., sp. nov., a novel heterotrophic thermophile within the phylum Acidobacteria from a deep-sea hydrothermal vent chimney in the Southern Okinawa Trough.</title>
        <authorList>
            <person name="Izumi H."/>
            <person name="Nunoura T."/>
            <person name="Miyazaki M."/>
            <person name="Mino S."/>
            <person name="Toki T."/>
            <person name="Takai K."/>
            <person name="Sako Y."/>
            <person name="Sawabe T."/>
            <person name="Nakagawa S."/>
        </authorList>
    </citation>
    <scope>NUCLEOTIDE SEQUENCE [LARGE SCALE GENOMIC DNA]</scope>
    <source>
        <strain evidence="15 16">AC55</strain>
    </source>
</reference>
<dbReference type="GO" id="GO:0005886">
    <property type="term" value="C:plasma membrane"/>
    <property type="evidence" value="ECO:0007669"/>
    <property type="project" value="UniProtKB-SubCell"/>
</dbReference>
<evidence type="ECO:0000256" key="2">
    <source>
        <dbReference type="ARBA" id="ARBA00006434"/>
    </source>
</evidence>
<evidence type="ECO:0000256" key="7">
    <source>
        <dbReference type="ARBA" id="ARBA00022989"/>
    </source>
</evidence>
<feature type="transmembrane region" description="Helical" evidence="14">
    <location>
        <begin position="390"/>
        <end position="409"/>
    </location>
</feature>
<comment type="subcellular location">
    <subcellularLocation>
        <location evidence="1">Cell membrane</location>
        <topology evidence="1">Multi-pass membrane protein</topology>
    </subcellularLocation>
</comment>
<evidence type="ECO:0000256" key="8">
    <source>
        <dbReference type="ARBA" id="ARBA00023053"/>
    </source>
</evidence>
<evidence type="ECO:0008006" key="17">
    <source>
        <dbReference type="Google" id="ProtNLM"/>
    </source>
</evidence>
<evidence type="ECO:0000256" key="4">
    <source>
        <dbReference type="ARBA" id="ARBA00022475"/>
    </source>
</evidence>
<feature type="transmembrane region" description="Helical" evidence="14">
    <location>
        <begin position="421"/>
        <end position="439"/>
    </location>
</feature>
<feature type="transmembrane region" description="Helical" evidence="14">
    <location>
        <begin position="214"/>
        <end position="232"/>
    </location>
</feature>
<keyword evidence="16" id="KW-1185">Reference proteome</keyword>
<name>A0A7R6SYZ7_9BACT</name>
<dbReference type="Gene3D" id="1.20.1730.10">
    <property type="entry name" value="Sodium/glucose cotransporter"/>
    <property type="match status" value="1"/>
</dbReference>
<feature type="transmembrane region" description="Helical" evidence="14">
    <location>
        <begin position="362"/>
        <end position="383"/>
    </location>
</feature>
<evidence type="ECO:0000256" key="13">
    <source>
        <dbReference type="RuleBase" id="RU362091"/>
    </source>
</evidence>
<feature type="transmembrane region" description="Helical" evidence="14">
    <location>
        <begin position="253"/>
        <end position="275"/>
    </location>
</feature>
<evidence type="ECO:0000256" key="1">
    <source>
        <dbReference type="ARBA" id="ARBA00004651"/>
    </source>
</evidence>
<dbReference type="InterPro" id="IPR038377">
    <property type="entry name" value="Na/Glc_symporter_sf"/>
</dbReference>
<proteinExistence type="inferred from homology"/>
<dbReference type="KEGG" id="thyd:TTHT_1734"/>
<feature type="transmembrane region" description="Helical" evidence="14">
    <location>
        <begin position="337"/>
        <end position="356"/>
    </location>
</feature>
<keyword evidence="4" id="KW-1003">Cell membrane</keyword>
<keyword evidence="6" id="KW-0769">Symport</keyword>
<sequence>MKSVFLVVYLIYSAVVIIFSFLSKSKEETTESFWTDNRQVGGLRAGLSLSATFMSISWSVAYGIEVFLNYGFGGFFVLSLPWLIVLGIFFIFAPKLRDIPVFSQPELIRRRFGERAATLSAIPILIVFIIWGGAELAVAAKIIGKATDISYLAVLFFSVLVIAIYMSLSGVEAVIVTDVIQYSLIAVFFVILVIAGKNSGVENNSVLVFDLKKINPFFIFLTLIAYLPGWLVETDIWIRLQVTKNGKEARKAMGVAFLNALLFVFLFPMVVAFFVPDTFKSGESAVFYLISLIKNKIILSIVAIGLVAASMSTIDTCLNVAAMTLSYDMKKKKSKKFNIISIWIASLLAALSGIYFDSLKDAFYLSSGIFSTTLFIPVIAAYSKRDFKKGVEAVLLLAPFITILFYILEKYRIIQIPDANGIGYILISSIFSVIIFFTASKISKD</sequence>
<keyword evidence="8" id="KW-0915">Sodium</keyword>
<evidence type="ECO:0000256" key="5">
    <source>
        <dbReference type="ARBA" id="ARBA00022692"/>
    </source>
</evidence>
<comment type="similarity">
    <text evidence="2 13">Belongs to the sodium:solute symporter (SSF) (TC 2.A.21) family.</text>
</comment>
<evidence type="ECO:0000256" key="9">
    <source>
        <dbReference type="ARBA" id="ARBA00023065"/>
    </source>
</evidence>
<organism evidence="15 16">
    <name type="scientific">Thermotomaculum hydrothermale</name>
    <dbReference type="NCBI Taxonomy" id="981385"/>
    <lineage>
        <taxon>Bacteria</taxon>
        <taxon>Pseudomonadati</taxon>
        <taxon>Acidobacteriota</taxon>
        <taxon>Holophagae</taxon>
        <taxon>Thermotomaculales</taxon>
        <taxon>Thermotomaculaceae</taxon>
        <taxon>Thermotomaculum</taxon>
    </lineage>
</organism>
<feature type="transmembrane region" description="Helical" evidence="14">
    <location>
        <begin position="175"/>
        <end position="194"/>
    </location>
</feature>
<keyword evidence="10 14" id="KW-0472">Membrane</keyword>
<evidence type="ECO:0000313" key="16">
    <source>
        <dbReference type="Proteomes" id="UP000595564"/>
    </source>
</evidence>
<keyword evidence="3" id="KW-0813">Transport</keyword>
<evidence type="ECO:0000256" key="11">
    <source>
        <dbReference type="ARBA" id="ARBA00023201"/>
    </source>
</evidence>
<feature type="transmembrane region" description="Helical" evidence="14">
    <location>
        <begin position="70"/>
        <end position="93"/>
    </location>
</feature>
<dbReference type="PANTHER" id="PTHR48086:SF3">
    <property type="entry name" value="SODIUM_PROLINE SYMPORTER"/>
    <property type="match status" value="1"/>
</dbReference>
<dbReference type="PROSITE" id="PS50283">
    <property type="entry name" value="NA_SOLUT_SYMP_3"/>
    <property type="match status" value="1"/>
</dbReference>
<keyword evidence="9" id="KW-0406">Ion transport</keyword>
<dbReference type="GO" id="GO:0006814">
    <property type="term" value="P:sodium ion transport"/>
    <property type="evidence" value="ECO:0007669"/>
    <property type="project" value="UniProtKB-KW"/>
</dbReference>
<feature type="transmembrane region" description="Helical" evidence="14">
    <location>
        <begin position="43"/>
        <end position="64"/>
    </location>
</feature>
<feature type="transmembrane region" description="Helical" evidence="14">
    <location>
        <begin position="149"/>
        <end position="168"/>
    </location>
</feature>
<evidence type="ECO:0000313" key="15">
    <source>
        <dbReference type="EMBL" id="BBB33205.1"/>
    </source>
</evidence>
<feature type="transmembrane region" description="Helical" evidence="14">
    <location>
        <begin position="119"/>
        <end position="143"/>
    </location>
</feature>
<dbReference type="RefSeq" id="WP_201327508.1">
    <property type="nucleotide sequence ID" value="NZ_AP017470.1"/>
</dbReference>
<dbReference type="PANTHER" id="PTHR48086">
    <property type="entry name" value="SODIUM/PROLINE SYMPORTER-RELATED"/>
    <property type="match status" value="1"/>
</dbReference>
<evidence type="ECO:0000256" key="10">
    <source>
        <dbReference type="ARBA" id="ARBA00023136"/>
    </source>
</evidence>
<keyword evidence="11" id="KW-0739">Sodium transport</keyword>
<dbReference type="EMBL" id="AP017470">
    <property type="protein sequence ID" value="BBB33205.1"/>
    <property type="molecule type" value="Genomic_DNA"/>
</dbReference>
<comment type="catalytic activity">
    <reaction evidence="12">
        <text>L-proline(in) + Na(+)(in) = L-proline(out) + Na(+)(out)</text>
        <dbReference type="Rhea" id="RHEA:28967"/>
        <dbReference type="ChEBI" id="CHEBI:29101"/>
        <dbReference type="ChEBI" id="CHEBI:60039"/>
    </reaction>
</comment>